<dbReference type="Proteomes" id="UP000015105">
    <property type="component" value="Chromosome 2D"/>
</dbReference>
<reference evidence="1" key="3">
    <citation type="journal article" date="2017" name="Nature">
        <title>Genome sequence of the progenitor of the wheat D genome Aegilops tauschii.</title>
        <authorList>
            <person name="Luo M.C."/>
            <person name="Gu Y.Q."/>
            <person name="Puiu D."/>
            <person name="Wang H."/>
            <person name="Twardziok S.O."/>
            <person name="Deal K.R."/>
            <person name="Huo N."/>
            <person name="Zhu T."/>
            <person name="Wang L."/>
            <person name="Wang Y."/>
            <person name="McGuire P.E."/>
            <person name="Liu S."/>
            <person name="Long H."/>
            <person name="Ramasamy R.K."/>
            <person name="Rodriguez J.C."/>
            <person name="Van S.L."/>
            <person name="Yuan L."/>
            <person name="Wang Z."/>
            <person name="Xia Z."/>
            <person name="Xiao L."/>
            <person name="Anderson O.D."/>
            <person name="Ouyang S."/>
            <person name="Liang Y."/>
            <person name="Zimin A.V."/>
            <person name="Pertea G."/>
            <person name="Qi P."/>
            <person name="Bennetzen J.L."/>
            <person name="Dai X."/>
            <person name="Dawson M.W."/>
            <person name="Muller H.G."/>
            <person name="Kugler K."/>
            <person name="Rivarola-Duarte L."/>
            <person name="Spannagl M."/>
            <person name="Mayer K.F.X."/>
            <person name="Lu F.H."/>
            <person name="Bevan M.W."/>
            <person name="Leroy P."/>
            <person name="Li P."/>
            <person name="You F.M."/>
            <person name="Sun Q."/>
            <person name="Liu Z."/>
            <person name="Lyons E."/>
            <person name="Wicker T."/>
            <person name="Salzberg S.L."/>
            <person name="Devos K.M."/>
            <person name="Dvorak J."/>
        </authorList>
    </citation>
    <scope>NUCLEOTIDE SEQUENCE [LARGE SCALE GENOMIC DNA]</scope>
    <source>
        <strain evidence="1">cv. AL8/78</strain>
    </source>
</reference>
<reference evidence="2" key="1">
    <citation type="journal article" date="2014" name="Science">
        <title>Ancient hybridizations among the ancestral genomes of bread wheat.</title>
        <authorList>
            <consortium name="International Wheat Genome Sequencing Consortium,"/>
            <person name="Marcussen T."/>
            <person name="Sandve S.R."/>
            <person name="Heier L."/>
            <person name="Spannagl M."/>
            <person name="Pfeifer M."/>
            <person name="Jakobsen K.S."/>
            <person name="Wulff B.B."/>
            <person name="Steuernagel B."/>
            <person name="Mayer K.F."/>
            <person name="Olsen O.A."/>
        </authorList>
    </citation>
    <scope>NUCLEOTIDE SEQUENCE [LARGE SCALE GENOMIC DNA]</scope>
    <source>
        <strain evidence="2">cv. AL8/78</strain>
    </source>
</reference>
<name>A0A453CJ35_AEGTS</name>
<reference evidence="1" key="4">
    <citation type="submission" date="2019-03" db="UniProtKB">
        <authorList>
            <consortium name="EnsemblPlants"/>
        </authorList>
    </citation>
    <scope>IDENTIFICATION</scope>
</reference>
<dbReference type="EnsemblPlants" id="AET2Gv20861100.4">
    <property type="protein sequence ID" value="AET2Gv20861100.4"/>
    <property type="gene ID" value="AET2Gv20861100"/>
</dbReference>
<reference evidence="1" key="5">
    <citation type="journal article" date="2021" name="G3 (Bethesda)">
        <title>Aegilops tauschii genome assembly Aet v5.0 features greater sequence contiguity and improved annotation.</title>
        <authorList>
            <person name="Wang L."/>
            <person name="Zhu T."/>
            <person name="Rodriguez J.C."/>
            <person name="Deal K.R."/>
            <person name="Dubcovsky J."/>
            <person name="McGuire P.E."/>
            <person name="Lux T."/>
            <person name="Spannagl M."/>
            <person name="Mayer K.F.X."/>
            <person name="Baldrich P."/>
            <person name="Meyers B.C."/>
            <person name="Huo N."/>
            <person name="Gu Y.Q."/>
            <person name="Zhou H."/>
            <person name="Devos K.M."/>
            <person name="Bennetzen J.L."/>
            <person name="Unver T."/>
            <person name="Budak H."/>
            <person name="Gulick P.J."/>
            <person name="Galiba G."/>
            <person name="Kalapos B."/>
            <person name="Nelson D.R."/>
            <person name="Li P."/>
            <person name="You F.M."/>
            <person name="Luo M.C."/>
            <person name="Dvorak J."/>
        </authorList>
    </citation>
    <scope>NUCLEOTIDE SEQUENCE [LARGE SCALE GENOMIC DNA]</scope>
    <source>
        <strain evidence="1">cv. AL8/78</strain>
    </source>
</reference>
<reference evidence="2" key="2">
    <citation type="journal article" date="2017" name="Nat. Plants">
        <title>The Aegilops tauschii genome reveals multiple impacts of transposons.</title>
        <authorList>
            <person name="Zhao G."/>
            <person name="Zou C."/>
            <person name="Li K."/>
            <person name="Wang K."/>
            <person name="Li T."/>
            <person name="Gao L."/>
            <person name="Zhang X."/>
            <person name="Wang H."/>
            <person name="Yang Z."/>
            <person name="Liu X."/>
            <person name="Jiang W."/>
            <person name="Mao L."/>
            <person name="Kong X."/>
            <person name="Jiao Y."/>
            <person name="Jia J."/>
        </authorList>
    </citation>
    <scope>NUCLEOTIDE SEQUENCE [LARGE SCALE GENOMIC DNA]</scope>
    <source>
        <strain evidence="2">cv. AL8/78</strain>
    </source>
</reference>
<keyword evidence="2" id="KW-1185">Reference proteome</keyword>
<organism evidence="1 2">
    <name type="scientific">Aegilops tauschii subsp. strangulata</name>
    <name type="common">Goatgrass</name>
    <dbReference type="NCBI Taxonomy" id="200361"/>
    <lineage>
        <taxon>Eukaryota</taxon>
        <taxon>Viridiplantae</taxon>
        <taxon>Streptophyta</taxon>
        <taxon>Embryophyta</taxon>
        <taxon>Tracheophyta</taxon>
        <taxon>Spermatophyta</taxon>
        <taxon>Magnoliopsida</taxon>
        <taxon>Liliopsida</taxon>
        <taxon>Poales</taxon>
        <taxon>Poaceae</taxon>
        <taxon>BOP clade</taxon>
        <taxon>Pooideae</taxon>
        <taxon>Triticodae</taxon>
        <taxon>Triticeae</taxon>
        <taxon>Triticinae</taxon>
        <taxon>Aegilops</taxon>
    </lineage>
</organism>
<protein>
    <submittedName>
        <fullName evidence="1">Uncharacterized protein</fullName>
    </submittedName>
</protein>
<sequence length="138" mass="15441">RLINLTRSPPGRTVSSRILAYGPETERLAKDRSTLASRELHKDLDLILSALAYVSDLGRAACRRSTTLLQWVISFGPLIMAHLFIITKSDGTANHCHEKKKMALSCKDIDTLLLHSNNCLSIDCSQIRFTKARPYTTD</sequence>
<evidence type="ECO:0000313" key="2">
    <source>
        <dbReference type="Proteomes" id="UP000015105"/>
    </source>
</evidence>
<dbReference type="AlphaFoldDB" id="A0A453CJ35"/>
<proteinExistence type="predicted"/>
<dbReference type="Gramene" id="AET2Gv20861100.4">
    <property type="protein sequence ID" value="AET2Gv20861100.4"/>
    <property type="gene ID" value="AET2Gv20861100"/>
</dbReference>
<evidence type="ECO:0000313" key="1">
    <source>
        <dbReference type="EnsemblPlants" id="AET2Gv20861100.4"/>
    </source>
</evidence>
<accession>A0A453CJ35</accession>